<name>A0A1F6UW00_9PROT</name>
<evidence type="ECO:0000313" key="3">
    <source>
        <dbReference type="Proteomes" id="UP000179076"/>
    </source>
</evidence>
<feature type="signal peptide" evidence="1">
    <location>
        <begin position="1"/>
        <end position="26"/>
    </location>
</feature>
<accession>A0A1F6UW00</accession>
<dbReference type="Pfam" id="PF10048">
    <property type="entry name" value="DUF2282"/>
    <property type="match status" value="1"/>
</dbReference>
<dbReference type="InterPro" id="IPR018740">
    <property type="entry name" value="DUF2282_membr"/>
</dbReference>
<comment type="caution">
    <text evidence="2">The sequence shown here is derived from an EMBL/GenBank/DDBJ whole genome shotgun (WGS) entry which is preliminary data.</text>
</comment>
<reference evidence="2 3" key="1">
    <citation type="journal article" date="2016" name="Nat. Commun.">
        <title>Thousands of microbial genomes shed light on interconnected biogeochemical processes in an aquifer system.</title>
        <authorList>
            <person name="Anantharaman K."/>
            <person name="Brown C.T."/>
            <person name="Hug L.A."/>
            <person name="Sharon I."/>
            <person name="Castelle C.J."/>
            <person name="Probst A.J."/>
            <person name="Thomas B.C."/>
            <person name="Singh A."/>
            <person name="Wilkins M.J."/>
            <person name="Karaoz U."/>
            <person name="Brodie E.L."/>
            <person name="Williams K.H."/>
            <person name="Hubbard S.S."/>
            <person name="Banfield J.F."/>
        </authorList>
    </citation>
    <scope>NUCLEOTIDE SEQUENCE [LARGE SCALE GENOMIC DNA]</scope>
</reference>
<protein>
    <recommendedName>
        <fullName evidence="4">Signal peptidase</fullName>
    </recommendedName>
</protein>
<feature type="chain" id="PRO_5009527059" description="Signal peptidase" evidence="1">
    <location>
        <begin position="27"/>
        <end position="87"/>
    </location>
</feature>
<evidence type="ECO:0000256" key="1">
    <source>
        <dbReference type="SAM" id="SignalP"/>
    </source>
</evidence>
<dbReference type="AlphaFoldDB" id="A0A1F6UW00"/>
<sequence>MRKSDVILATAVAGLLSATVSLSSIAADKPKVEKCYGVVKAGQNDCQTANSACAGTSKADGQKDAWIYVPQGACEKIVGGSLKGTKG</sequence>
<dbReference type="Proteomes" id="UP000179076">
    <property type="component" value="Unassembled WGS sequence"/>
</dbReference>
<evidence type="ECO:0000313" key="2">
    <source>
        <dbReference type="EMBL" id="OGI61506.1"/>
    </source>
</evidence>
<gene>
    <name evidence="2" type="ORF">A2W18_13705</name>
</gene>
<proteinExistence type="predicted"/>
<evidence type="ECO:0008006" key="4">
    <source>
        <dbReference type="Google" id="ProtNLM"/>
    </source>
</evidence>
<dbReference type="EMBL" id="MFSP01000194">
    <property type="protein sequence ID" value="OGI61506.1"/>
    <property type="molecule type" value="Genomic_DNA"/>
</dbReference>
<organism evidence="2 3">
    <name type="scientific">Candidatus Muproteobacteria bacterium RBG_16_60_9</name>
    <dbReference type="NCBI Taxonomy" id="1817755"/>
    <lineage>
        <taxon>Bacteria</taxon>
        <taxon>Pseudomonadati</taxon>
        <taxon>Pseudomonadota</taxon>
        <taxon>Candidatus Muproteobacteria</taxon>
    </lineage>
</organism>
<keyword evidence="1" id="KW-0732">Signal</keyword>